<evidence type="ECO:0000256" key="1">
    <source>
        <dbReference type="SAM" id="MobiDB-lite"/>
    </source>
</evidence>
<evidence type="ECO:0000313" key="3">
    <source>
        <dbReference type="Proteomes" id="UP000249016"/>
    </source>
</evidence>
<evidence type="ECO:0000313" key="2">
    <source>
        <dbReference type="EMBL" id="RAI72918.1"/>
    </source>
</evidence>
<protein>
    <submittedName>
        <fullName evidence="2">Uncharacterized protein</fullName>
    </submittedName>
</protein>
<organism evidence="2 3">
    <name type="scientific">Spirosoma telluris</name>
    <dbReference type="NCBI Taxonomy" id="2183553"/>
    <lineage>
        <taxon>Bacteria</taxon>
        <taxon>Pseudomonadati</taxon>
        <taxon>Bacteroidota</taxon>
        <taxon>Cytophagia</taxon>
        <taxon>Cytophagales</taxon>
        <taxon>Cytophagaceae</taxon>
        <taxon>Spirosoma</taxon>
    </lineage>
</organism>
<dbReference type="EMBL" id="QLII01000004">
    <property type="protein sequence ID" value="RAI72918.1"/>
    <property type="molecule type" value="Genomic_DNA"/>
</dbReference>
<dbReference type="Proteomes" id="UP000249016">
    <property type="component" value="Unassembled WGS sequence"/>
</dbReference>
<sequence length="75" mass="8342">MDMTSATEKSASMADLPPKRNSSSSGSPTWGQYKGKLNADQLAHLTTHLRNDSVSQLTQVQAYMAFFFQRGIFTR</sequence>
<feature type="region of interest" description="Disordered" evidence="1">
    <location>
        <begin position="1"/>
        <end position="33"/>
    </location>
</feature>
<keyword evidence="3" id="KW-1185">Reference proteome</keyword>
<gene>
    <name evidence="2" type="ORF">HMF3257_39125</name>
</gene>
<feature type="compositionally biased region" description="Polar residues" evidence="1">
    <location>
        <begin position="1"/>
        <end position="10"/>
    </location>
</feature>
<reference evidence="2 3" key="1">
    <citation type="submission" date="2018-06" db="EMBL/GenBank/DDBJ databases">
        <title>Spirosoma sp. HMF3257 Genome sequencing and assembly.</title>
        <authorList>
            <person name="Kang H."/>
            <person name="Cha I."/>
            <person name="Kim H."/>
            <person name="Kang J."/>
            <person name="Joh K."/>
        </authorList>
    </citation>
    <scope>NUCLEOTIDE SEQUENCE [LARGE SCALE GENOMIC DNA]</scope>
    <source>
        <strain evidence="2 3">HMF3257</strain>
    </source>
</reference>
<feature type="compositionally biased region" description="Polar residues" evidence="1">
    <location>
        <begin position="20"/>
        <end position="30"/>
    </location>
</feature>
<dbReference type="AlphaFoldDB" id="A0A327NK43"/>
<comment type="caution">
    <text evidence="2">The sequence shown here is derived from an EMBL/GenBank/DDBJ whole genome shotgun (WGS) entry which is preliminary data.</text>
</comment>
<accession>A0A327NK43</accession>
<proteinExistence type="predicted"/>
<name>A0A327NK43_9BACT</name>